<evidence type="ECO:0000256" key="2">
    <source>
        <dbReference type="ARBA" id="ARBA00008610"/>
    </source>
</evidence>
<dbReference type="InterPro" id="IPR028082">
    <property type="entry name" value="Peripla_BP_I"/>
</dbReference>
<evidence type="ECO:0000256" key="6">
    <source>
        <dbReference type="ARBA" id="ARBA00023288"/>
    </source>
</evidence>
<keyword evidence="4" id="KW-0732">Signal</keyword>
<dbReference type="PANTHER" id="PTHR34296:SF2">
    <property type="entry name" value="ABC TRANSPORTER GUANOSINE-BINDING PROTEIN NUPN"/>
    <property type="match status" value="1"/>
</dbReference>
<dbReference type="Pfam" id="PF02608">
    <property type="entry name" value="Bmp"/>
    <property type="match status" value="1"/>
</dbReference>
<keyword evidence="9" id="KW-1185">Reference proteome</keyword>
<evidence type="ECO:0000313" key="9">
    <source>
        <dbReference type="Proteomes" id="UP000572212"/>
    </source>
</evidence>
<evidence type="ECO:0000259" key="7">
    <source>
        <dbReference type="Pfam" id="PF02608"/>
    </source>
</evidence>
<gene>
    <name evidence="8" type="ORF">GGQ92_001398</name>
</gene>
<evidence type="ECO:0000313" key="8">
    <source>
        <dbReference type="EMBL" id="MBB6512612.1"/>
    </source>
</evidence>
<comment type="caution">
    <text evidence="8">The sequence shown here is derived from an EMBL/GenBank/DDBJ whole genome shotgun (WGS) entry which is preliminary data.</text>
</comment>
<dbReference type="PROSITE" id="PS51257">
    <property type="entry name" value="PROKAR_LIPOPROTEIN"/>
    <property type="match status" value="1"/>
</dbReference>
<comment type="subcellular location">
    <subcellularLocation>
        <location evidence="1">Cell membrane</location>
        <topology evidence="1">Lipid-anchor</topology>
    </subcellularLocation>
</comment>
<evidence type="ECO:0000256" key="1">
    <source>
        <dbReference type="ARBA" id="ARBA00004193"/>
    </source>
</evidence>
<keyword evidence="3" id="KW-1003">Cell membrane</keyword>
<dbReference type="Proteomes" id="UP000572212">
    <property type="component" value="Unassembled WGS sequence"/>
</dbReference>
<protein>
    <submittedName>
        <fullName evidence="8">Transcriptional activator of comK protein</fullName>
    </submittedName>
</protein>
<evidence type="ECO:0000256" key="3">
    <source>
        <dbReference type="ARBA" id="ARBA00022475"/>
    </source>
</evidence>
<evidence type="ECO:0000256" key="5">
    <source>
        <dbReference type="ARBA" id="ARBA00023136"/>
    </source>
</evidence>
<dbReference type="Gene3D" id="3.40.50.2300">
    <property type="match status" value="2"/>
</dbReference>
<dbReference type="PANTHER" id="PTHR34296">
    <property type="entry name" value="TRANSCRIPTIONAL ACTIVATOR PROTEIN MED"/>
    <property type="match status" value="1"/>
</dbReference>
<name>A0A841RKY6_9BACI</name>
<evidence type="ECO:0000256" key="4">
    <source>
        <dbReference type="ARBA" id="ARBA00022729"/>
    </source>
</evidence>
<sequence>MVKRGCHHFGIFFLISVLFLSGCTALNSENKFDKIGMLIESSIHDQTWGSKGYRGLMEIKDEIQADVYYREEVRTEQQVNQVVAEFDSQGISLIIGHSSNYGKYFDKLKDQYPHIHFLYVNGGYKGKNLTSLNFNSLSMGFFAGMVAGKMTNSGNIGVIAAYDWQPEIEGFYEGVYFQNEQANVTIYYVHDWEQTEMALQYYEEMKRNNVDVIYPAGDSYSIPIIELAKMDRIQSIGYVNDQHSIGGNMVLTSTVQHVDKLYAHAIEQLIKGELTGGVYTFGFEEDVITMGEFSPNVPNWFINEINRYIDIYEKDGLLPHQLMTKN</sequence>
<dbReference type="AlphaFoldDB" id="A0A841RKY6"/>
<reference evidence="8 9" key="1">
    <citation type="submission" date="2020-08" db="EMBL/GenBank/DDBJ databases">
        <title>Genomic Encyclopedia of Type Strains, Phase IV (KMG-IV): sequencing the most valuable type-strain genomes for metagenomic binning, comparative biology and taxonomic classification.</title>
        <authorList>
            <person name="Goeker M."/>
        </authorList>
    </citation>
    <scope>NUCLEOTIDE SEQUENCE [LARGE SCALE GENOMIC DNA]</scope>
    <source>
        <strain evidence="8 9">DSM 11805</strain>
    </source>
</reference>
<dbReference type="EMBL" id="JACHON010000004">
    <property type="protein sequence ID" value="MBB6512612.1"/>
    <property type="molecule type" value="Genomic_DNA"/>
</dbReference>
<accession>A0A841RKY6</accession>
<feature type="domain" description="ABC transporter substrate-binding protein PnrA-like" evidence="7">
    <location>
        <begin position="33"/>
        <end position="314"/>
    </location>
</feature>
<proteinExistence type="inferred from homology"/>
<keyword evidence="6" id="KW-0449">Lipoprotein</keyword>
<dbReference type="GO" id="GO:0005886">
    <property type="term" value="C:plasma membrane"/>
    <property type="evidence" value="ECO:0007669"/>
    <property type="project" value="UniProtKB-SubCell"/>
</dbReference>
<comment type="similarity">
    <text evidence="2">Belongs to the BMP lipoprotein family.</text>
</comment>
<dbReference type="InterPro" id="IPR003760">
    <property type="entry name" value="PnrA-like"/>
</dbReference>
<keyword evidence="5" id="KW-0472">Membrane</keyword>
<dbReference type="SUPFAM" id="SSF53822">
    <property type="entry name" value="Periplasmic binding protein-like I"/>
    <property type="match status" value="1"/>
</dbReference>
<organism evidence="8 9">
    <name type="scientific">Gracilibacillus halotolerans</name>
    <dbReference type="NCBI Taxonomy" id="74386"/>
    <lineage>
        <taxon>Bacteria</taxon>
        <taxon>Bacillati</taxon>
        <taxon>Bacillota</taxon>
        <taxon>Bacilli</taxon>
        <taxon>Bacillales</taxon>
        <taxon>Bacillaceae</taxon>
        <taxon>Gracilibacillus</taxon>
    </lineage>
</organism>
<dbReference type="InterPro" id="IPR050957">
    <property type="entry name" value="BMP_lipoprotein"/>
</dbReference>